<dbReference type="eggNOG" id="KOG2121">
    <property type="taxonomic scope" value="Eukaryota"/>
</dbReference>
<keyword evidence="4" id="KW-0540">Nuclease</keyword>
<keyword evidence="8" id="KW-0862">Zinc</keyword>
<dbReference type="GO" id="GO:0005634">
    <property type="term" value="C:nucleus"/>
    <property type="evidence" value="ECO:0007669"/>
    <property type="project" value="TreeGrafter"/>
</dbReference>
<dbReference type="InterPro" id="IPR013471">
    <property type="entry name" value="RNase_Z/BN"/>
</dbReference>
<dbReference type="RefSeq" id="XP_002179521.1">
    <property type="nucleotide sequence ID" value="XM_002179485.1"/>
</dbReference>
<dbReference type="OrthoDB" id="527344at2759"/>
<dbReference type="GO" id="GO:0046872">
    <property type="term" value="F:metal ion binding"/>
    <property type="evidence" value="ECO:0007669"/>
    <property type="project" value="UniProtKB-KW"/>
</dbReference>
<evidence type="ECO:0000256" key="3">
    <source>
        <dbReference type="ARBA" id="ARBA00022694"/>
    </source>
</evidence>
<dbReference type="HAMAP" id="MF_01818">
    <property type="entry name" value="RNase_Z_BN"/>
    <property type="match status" value="1"/>
</dbReference>
<keyword evidence="7" id="KW-0378">Hydrolase</keyword>
<evidence type="ECO:0000256" key="7">
    <source>
        <dbReference type="ARBA" id="ARBA00022801"/>
    </source>
</evidence>
<evidence type="ECO:0000256" key="1">
    <source>
        <dbReference type="ARBA" id="ARBA00001947"/>
    </source>
</evidence>
<evidence type="ECO:0000256" key="2">
    <source>
        <dbReference type="ARBA" id="ARBA00011738"/>
    </source>
</evidence>
<dbReference type="GO" id="GO:0042781">
    <property type="term" value="F:3'-tRNA processing endoribonuclease activity"/>
    <property type="evidence" value="ECO:0007669"/>
    <property type="project" value="TreeGrafter"/>
</dbReference>
<dbReference type="EMBL" id="CM000609">
    <property type="protein sequence ID" value="EEC49344.1"/>
    <property type="molecule type" value="Genomic_DNA"/>
</dbReference>
<dbReference type="Proteomes" id="UP000000759">
    <property type="component" value="Chromosome 6"/>
</dbReference>
<keyword evidence="10" id="KW-1185">Reference proteome</keyword>
<dbReference type="PANTHER" id="PTHR46018">
    <property type="entry name" value="ZINC PHOSPHODIESTERASE ELAC PROTEIN 1"/>
    <property type="match status" value="1"/>
</dbReference>
<evidence type="ECO:0000313" key="9">
    <source>
        <dbReference type="EMBL" id="EEC49344.1"/>
    </source>
</evidence>
<dbReference type="InParanoid" id="B7FXA7"/>
<comment type="cofactor">
    <cofactor evidence="1">
        <name>Zn(2+)</name>
        <dbReference type="ChEBI" id="CHEBI:29105"/>
    </cofactor>
</comment>
<evidence type="ECO:0000313" key="10">
    <source>
        <dbReference type="Proteomes" id="UP000000759"/>
    </source>
</evidence>
<sequence length="285" mass="31403">LSVCFLGTGAGRTSLERGNSATALRMGSSTFLFDAGEGVQTQMMRSKLKFRDVRKIFITHLHGDHIFGLLGLLLSMQESGRKKYALQIYGPVGLYNFIAMGLSLSMTEIKRISVEAEEIKTPEDALRFSSRPKGIRIKAAELHHIPKLQCFGYVVEEPQTQPINVDVEKAMELGLQPGKKYKLLKGGFPVMSDDGLREIRPEDVSVGEPGKPRKFALLGDCCNVPRPMAELCRNADVLIHEATFLESDSGERVDFGGHSTSAMAGRFADYVDAKVLLLNHISPAY</sequence>
<feature type="non-terminal residue" evidence="9">
    <location>
        <position position="285"/>
    </location>
</feature>
<dbReference type="STRING" id="556484.B7FXA7"/>
<proteinExistence type="inferred from homology"/>
<dbReference type="PANTHER" id="PTHR46018:SF2">
    <property type="entry name" value="ZINC PHOSPHODIESTERASE ELAC PROTEIN 1"/>
    <property type="match status" value="1"/>
</dbReference>
<protein>
    <submittedName>
        <fullName evidence="9">Uncharacterized protein</fullName>
    </submittedName>
</protein>
<reference evidence="10" key="2">
    <citation type="submission" date="2008-08" db="EMBL/GenBank/DDBJ databases">
        <authorList>
            <consortium name="Diatom Consortium"/>
            <person name="Grigoriev I."/>
            <person name="Grimwood J."/>
            <person name="Kuo A."/>
            <person name="Otillar R.P."/>
            <person name="Salamov A."/>
            <person name="Detter J.C."/>
            <person name="Lindquist E."/>
            <person name="Shapiro H."/>
            <person name="Lucas S."/>
            <person name="Glavina del Rio T."/>
            <person name="Pitluck S."/>
            <person name="Rokhsar D."/>
            <person name="Bowler C."/>
        </authorList>
    </citation>
    <scope>GENOME REANNOTATION</scope>
    <source>
        <strain evidence="10">CCAP 1055/1</strain>
    </source>
</reference>
<gene>
    <name evidence="9" type="ORF">PHATRDRAFT_11850</name>
</gene>
<dbReference type="AlphaFoldDB" id="B7FXA7"/>
<dbReference type="GeneID" id="7200024"/>
<keyword evidence="6" id="KW-0255">Endonuclease</keyword>
<dbReference type="CDD" id="cd07717">
    <property type="entry name" value="RNaseZ_ZiPD-like_MBL-fold"/>
    <property type="match status" value="1"/>
</dbReference>
<evidence type="ECO:0000256" key="4">
    <source>
        <dbReference type="ARBA" id="ARBA00022722"/>
    </source>
</evidence>
<keyword evidence="5" id="KW-0479">Metal-binding</keyword>
<dbReference type="Gene3D" id="3.60.15.10">
    <property type="entry name" value="Ribonuclease Z/Hydroxyacylglutathione hydrolase-like"/>
    <property type="match status" value="1"/>
</dbReference>
<dbReference type="SUPFAM" id="SSF56281">
    <property type="entry name" value="Metallo-hydrolase/oxidoreductase"/>
    <property type="match status" value="1"/>
</dbReference>
<dbReference type="InterPro" id="IPR036866">
    <property type="entry name" value="RibonucZ/Hydroxyglut_hydro"/>
</dbReference>
<reference evidence="9 10" key="1">
    <citation type="journal article" date="2008" name="Nature">
        <title>The Phaeodactylum genome reveals the evolutionary history of diatom genomes.</title>
        <authorList>
            <person name="Bowler C."/>
            <person name="Allen A.E."/>
            <person name="Badger J.H."/>
            <person name="Grimwood J."/>
            <person name="Jabbari K."/>
            <person name="Kuo A."/>
            <person name="Maheswari U."/>
            <person name="Martens C."/>
            <person name="Maumus F."/>
            <person name="Otillar R.P."/>
            <person name="Rayko E."/>
            <person name="Salamov A."/>
            <person name="Vandepoele K."/>
            <person name="Beszteri B."/>
            <person name="Gruber A."/>
            <person name="Heijde M."/>
            <person name="Katinka M."/>
            <person name="Mock T."/>
            <person name="Valentin K."/>
            <person name="Verret F."/>
            <person name="Berges J.A."/>
            <person name="Brownlee C."/>
            <person name="Cadoret J.P."/>
            <person name="Chiovitti A."/>
            <person name="Choi C.J."/>
            <person name="Coesel S."/>
            <person name="De Martino A."/>
            <person name="Detter J.C."/>
            <person name="Durkin C."/>
            <person name="Falciatore A."/>
            <person name="Fournet J."/>
            <person name="Haruta M."/>
            <person name="Huysman M.J."/>
            <person name="Jenkins B.D."/>
            <person name="Jiroutova K."/>
            <person name="Jorgensen R.E."/>
            <person name="Joubert Y."/>
            <person name="Kaplan A."/>
            <person name="Kroger N."/>
            <person name="Kroth P.G."/>
            <person name="La Roche J."/>
            <person name="Lindquist E."/>
            <person name="Lommer M."/>
            <person name="Martin-Jezequel V."/>
            <person name="Lopez P.J."/>
            <person name="Lucas S."/>
            <person name="Mangogna M."/>
            <person name="McGinnis K."/>
            <person name="Medlin L.K."/>
            <person name="Montsant A."/>
            <person name="Oudot-Le Secq M.P."/>
            <person name="Napoli C."/>
            <person name="Obornik M."/>
            <person name="Parker M.S."/>
            <person name="Petit J.L."/>
            <person name="Porcel B.M."/>
            <person name="Poulsen N."/>
            <person name="Robison M."/>
            <person name="Rychlewski L."/>
            <person name="Rynearson T.A."/>
            <person name="Schmutz J."/>
            <person name="Shapiro H."/>
            <person name="Siaut M."/>
            <person name="Stanley M."/>
            <person name="Sussman M.R."/>
            <person name="Taylor A.R."/>
            <person name="Vardi A."/>
            <person name="von Dassow P."/>
            <person name="Vyverman W."/>
            <person name="Willis A."/>
            <person name="Wyrwicz L.S."/>
            <person name="Rokhsar D.S."/>
            <person name="Weissenbach J."/>
            <person name="Armbrust E.V."/>
            <person name="Green B.R."/>
            <person name="Van de Peer Y."/>
            <person name="Grigoriev I.V."/>
        </authorList>
    </citation>
    <scope>NUCLEOTIDE SEQUENCE [LARGE SCALE GENOMIC DNA]</scope>
    <source>
        <strain evidence="9 10">CCAP 1055/1</strain>
    </source>
</reference>
<organism evidence="9 10">
    <name type="scientific">Phaeodactylum tricornutum (strain CCAP 1055/1)</name>
    <dbReference type="NCBI Taxonomy" id="556484"/>
    <lineage>
        <taxon>Eukaryota</taxon>
        <taxon>Sar</taxon>
        <taxon>Stramenopiles</taxon>
        <taxon>Ochrophyta</taxon>
        <taxon>Bacillariophyta</taxon>
        <taxon>Bacillariophyceae</taxon>
        <taxon>Bacillariophycidae</taxon>
        <taxon>Naviculales</taxon>
        <taxon>Phaeodactylaceae</taxon>
        <taxon>Phaeodactylum</taxon>
    </lineage>
</organism>
<evidence type="ECO:0000256" key="6">
    <source>
        <dbReference type="ARBA" id="ARBA00022759"/>
    </source>
</evidence>
<comment type="subunit">
    <text evidence="2">Homodimer.</text>
</comment>
<dbReference type="Pfam" id="PF23023">
    <property type="entry name" value="Anti-Pycsar_Apyc1"/>
    <property type="match status" value="1"/>
</dbReference>
<evidence type="ECO:0000256" key="5">
    <source>
        <dbReference type="ARBA" id="ARBA00022723"/>
    </source>
</evidence>
<feature type="non-terminal residue" evidence="9">
    <location>
        <position position="1"/>
    </location>
</feature>
<evidence type="ECO:0000256" key="8">
    <source>
        <dbReference type="ARBA" id="ARBA00022833"/>
    </source>
</evidence>
<accession>B7FXA7</accession>
<dbReference type="KEGG" id="pti:PHATRDRAFT_11850"/>
<name>B7FXA7_PHATC</name>
<keyword evidence="3" id="KW-0819">tRNA processing</keyword>
<dbReference type="PaxDb" id="2850-Phatr11850"/>